<dbReference type="HOGENOM" id="CLU_670225_0_0_6"/>
<keyword evidence="4" id="KW-0408">Iron</keyword>
<dbReference type="InterPro" id="IPR007197">
    <property type="entry name" value="rSAM"/>
</dbReference>
<sequence>MSNDHIMSSVGAVIVKTTSRCNMKCDYCYENISAASENGDMPLSVFYQMIDEVNANSKMNRIVFILHGGEPTLMSEEWLDSAVGYAHLRAKETGKTFIFNLQSNFKSISTPKLKKIKQLELNCGVSVDGPGLANSLRGSQDSTIKNIKRASQLGLHISALLTINRSNYADMAYTLAWLDSELAIKVFKANISHSVGNGLLLPEISTEQVYFAQKAILDYFCETEGRGLLEINLLSEVYRYFSGRGKTTLCGEKRCGAGKYVIGVTPNGDILPCGRFDWNDKENRLGSLGALNDDWYIAKLNLFHNDHQDNFAKCEICDARKICSYGCQAFIARSSSKRNIECGPTILRLAYYRQNEGRLRLALDNAIARNILPFAYMNNSDYSDGPYNDYPDSSYPDRAYNDYSDCSSASKVN</sequence>
<dbReference type="GO" id="GO:0016491">
    <property type="term" value="F:oxidoreductase activity"/>
    <property type="evidence" value="ECO:0007669"/>
    <property type="project" value="InterPro"/>
</dbReference>
<evidence type="ECO:0000256" key="2">
    <source>
        <dbReference type="ARBA" id="ARBA00022691"/>
    </source>
</evidence>
<dbReference type="NCBIfam" id="TIGR04085">
    <property type="entry name" value="rSAM_more_4Fe4S"/>
    <property type="match status" value="1"/>
</dbReference>
<keyword evidence="2" id="KW-0949">S-adenosyl-L-methionine</keyword>
<keyword evidence="5" id="KW-0411">Iron-sulfur</keyword>
<evidence type="ECO:0000313" key="7">
    <source>
        <dbReference type="EMBL" id="AFL73265.1"/>
    </source>
</evidence>
<dbReference type="Gene3D" id="3.20.20.70">
    <property type="entry name" value="Aldolase class I"/>
    <property type="match status" value="1"/>
</dbReference>
<dbReference type="AlphaFoldDB" id="I3Y8E7"/>
<dbReference type="Pfam" id="PF13353">
    <property type="entry name" value="Fer4_12"/>
    <property type="match status" value="1"/>
</dbReference>
<dbReference type="InterPro" id="IPR013785">
    <property type="entry name" value="Aldolase_TIM"/>
</dbReference>
<dbReference type="GO" id="GO:0051536">
    <property type="term" value="F:iron-sulfur cluster binding"/>
    <property type="evidence" value="ECO:0007669"/>
    <property type="project" value="UniProtKB-KW"/>
</dbReference>
<dbReference type="STRING" id="765911.Thivi_1242"/>
<dbReference type="PANTHER" id="PTHR43273:SF3">
    <property type="entry name" value="ANAEROBIC SULFATASE-MATURATING ENZYME HOMOLOG ASLB-RELATED"/>
    <property type="match status" value="1"/>
</dbReference>
<dbReference type="InterPro" id="IPR058240">
    <property type="entry name" value="rSAM_sf"/>
</dbReference>
<comment type="similarity">
    <text evidence="6">Belongs to the radical SAM superfamily. Anaerobic sulfatase-maturating enzyme family.</text>
</comment>
<dbReference type="SFLD" id="SFLDS00029">
    <property type="entry name" value="Radical_SAM"/>
    <property type="match status" value="1"/>
</dbReference>
<comment type="cofactor">
    <cofactor evidence="1">
        <name>[4Fe-4S] cluster</name>
        <dbReference type="ChEBI" id="CHEBI:49883"/>
    </cofactor>
</comment>
<evidence type="ECO:0000256" key="6">
    <source>
        <dbReference type="ARBA" id="ARBA00023601"/>
    </source>
</evidence>
<dbReference type="PANTHER" id="PTHR43273">
    <property type="entry name" value="ANAEROBIC SULFATASE-MATURATING ENZYME HOMOLOG ASLB-RELATED"/>
    <property type="match status" value="1"/>
</dbReference>
<dbReference type="Proteomes" id="UP000006062">
    <property type="component" value="Chromosome"/>
</dbReference>
<dbReference type="SUPFAM" id="SSF102114">
    <property type="entry name" value="Radical SAM enzymes"/>
    <property type="match status" value="1"/>
</dbReference>
<dbReference type="CDD" id="cd01335">
    <property type="entry name" value="Radical_SAM"/>
    <property type="match status" value="1"/>
</dbReference>
<keyword evidence="3" id="KW-0479">Metal-binding</keyword>
<evidence type="ECO:0000256" key="5">
    <source>
        <dbReference type="ARBA" id="ARBA00023014"/>
    </source>
</evidence>
<dbReference type="GO" id="GO:0046872">
    <property type="term" value="F:metal ion binding"/>
    <property type="evidence" value="ECO:0007669"/>
    <property type="project" value="UniProtKB-KW"/>
</dbReference>
<gene>
    <name evidence="7" type="ordered locus">Thivi_1242</name>
</gene>
<dbReference type="KEGG" id="tvi:Thivi_1242"/>
<organism evidence="7 8">
    <name type="scientific">Thiocystis violascens (strain ATCC 17096 / DSM 198 / 6111)</name>
    <name type="common">Chromatium violascens</name>
    <dbReference type="NCBI Taxonomy" id="765911"/>
    <lineage>
        <taxon>Bacteria</taxon>
        <taxon>Pseudomonadati</taxon>
        <taxon>Pseudomonadota</taxon>
        <taxon>Gammaproteobacteria</taxon>
        <taxon>Chromatiales</taxon>
        <taxon>Chromatiaceae</taxon>
        <taxon>Thiocystis</taxon>
    </lineage>
</organism>
<dbReference type="EMBL" id="CP003154">
    <property type="protein sequence ID" value="AFL73265.1"/>
    <property type="molecule type" value="Genomic_DNA"/>
</dbReference>
<accession>I3Y8E7</accession>
<dbReference type="RefSeq" id="WP_014777748.1">
    <property type="nucleotide sequence ID" value="NC_018012.1"/>
</dbReference>
<dbReference type="OrthoDB" id="9792276at2"/>
<evidence type="ECO:0000256" key="4">
    <source>
        <dbReference type="ARBA" id="ARBA00023004"/>
    </source>
</evidence>
<protein>
    <submittedName>
        <fullName evidence="7">Radical SAM additional 4Fe4S-binding domain protein</fullName>
    </submittedName>
</protein>
<evidence type="ECO:0000256" key="1">
    <source>
        <dbReference type="ARBA" id="ARBA00001966"/>
    </source>
</evidence>
<dbReference type="SFLD" id="SFLDG01067">
    <property type="entry name" value="SPASM/twitch_domain_containing"/>
    <property type="match status" value="1"/>
</dbReference>
<evidence type="ECO:0000313" key="8">
    <source>
        <dbReference type="Proteomes" id="UP000006062"/>
    </source>
</evidence>
<name>I3Y8E7_THIV6</name>
<dbReference type="InterPro" id="IPR023885">
    <property type="entry name" value="4Fe4S-binding_SPASM_dom"/>
</dbReference>
<keyword evidence="8" id="KW-1185">Reference proteome</keyword>
<reference evidence="7 8" key="1">
    <citation type="submission" date="2012-06" db="EMBL/GenBank/DDBJ databases">
        <title>Complete sequence of Thiocystis violascens DSM 198.</title>
        <authorList>
            <consortium name="US DOE Joint Genome Institute"/>
            <person name="Lucas S."/>
            <person name="Han J."/>
            <person name="Lapidus A."/>
            <person name="Cheng J.-F."/>
            <person name="Goodwin L."/>
            <person name="Pitluck S."/>
            <person name="Peters L."/>
            <person name="Ovchinnikova G."/>
            <person name="Teshima H."/>
            <person name="Detter J.C."/>
            <person name="Han C."/>
            <person name="Tapia R."/>
            <person name="Land M."/>
            <person name="Hauser L."/>
            <person name="Kyrpides N."/>
            <person name="Ivanova N."/>
            <person name="Pagani I."/>
            <person name="Vogl K."/>
            <person name="Liu Z."/>
            <person name="Frigaard N.-U."/>
            <person name="Bryant D."/>
            <person name="Woyke T."/>
        </authorList>
    </citation>
    <scope>NUCLEOTIDE SEQUENCE [LARGE SCALE GENOMIC DNA]</scope>
    <source>
        <strain evidence="8">ATCC 17096 / DSM 198 / 6111</strain>
    </source>
</reference>
<evidence type="ECO:0000256" key="3">
    <source>
        <dbReference type="ARBA" id="ARBA00022723"/>
    </source>
</evidence>
<proteinExistence type="inferred from homology"/>
<dbReference type="InterPro" id="IPR023867">
    <property type="entry name" value="Sulphatase_maturase_rSAM"/>
</dbReference>
<dbReference type="eggNOG" id="COG0641">
    <property type="taxonomic scope" value="Bacteria"/>
</dbReference>